<keyword evidence="2" id="KW-0732">Signal</keyword>
<comment type="similarity">
    <text evidence="1">Belongs to the leucine-binding protein family.</text>
</comment>
<evidence type="ECO:0000259" key="3">
    <source>
        <dbReference type="Pfam" id="PF13458"/>
    </source>
</evidence>
<dbReference type="InterPro" id="IPR028081">
    <property type="entry name" value="Leu-bd"/>
</dbReference>
<gene>
    <name evidence="4" type="ORF">DIE28_15790</name>
</gene>
<accession>A0A3D8P9D6</accession>
<dbReference type="Proteomes" id="UP000256679">
    <property type="component" value="Unassembled WGS sequence"/>
</dbReference>
<reference evidence="4 5" key="1">
    <citation type="submission" date="2018-05" db="EMBL/GenBank/DDBJ databases">
        <title>Whole genome sequencing of Paracoccus thiocyanatus SST.</title>
        <authorList>
            <person name="Ghosh W."/>
            <person name="Rameez M.J."/>
            <person name="Roy C."/>
        </authorList>
    </citation>
    <scope>NUCLEOTIDE SEQUENCE [LARGE SCALE GENOMIC DNA]</scope>
    <source>
        <strain evidence="4 5">SST</strain>
    </source>
</reference>
<dbReference type="Gene3D" id="3.40.50.2300">
    <property type="match status" value="1"/>
</dbReference>
<evidence type="ECO:0000256" key="2">
    <source>
        <dbReference type="ARBA" id="ARBA00022729"/>
    </source>
</evidence>
<dbReference type="Pfam" id="PF13458">
    <property type="entry name" value="Peripla_BP_6"/>
    <property type="match status" value="1"/>
</dbReference>
<dbReference type="EMBL" id="QFCQ01000132">
    <property type="protein sequence ID" value="RDW12047.1"/>
    <property type="molecule type" value="Genomic_DNA"/>
</dbReference>
<dbReference type="AlphaFoldDB" id="A0A3D8P9D6"/>
<proteinExistence type="inferred from homology"/>
<dbReference type="SUPFAM" id="SSF53822">
    <property type="entry name" value="Periplasmic binding protein-like I"/>
    <property type="match status" value="1"/>
</dbReference>
<feature type="domain" description="Leucine-binding protein" evidence="3">
    <location>
        <begin position="23"/>
        <end position="111"/>
    </location>
</feature>
<dbReference type="InterPro" id="IPR028082">
    <property type="entry name" value="Peripla_BP_I"/>
</dbReference>
<evidence type="ECO:0000313" key="5">
    <source>
        <dbReference type="Proteomes" id="UP000256679"/>
    </source>
</evidence>
<sequence length="118" mass="13191">MRGYRWPGRRGHAILWRVDPDGFDDSSRAFAQRFKADTGAAPDSWAAVGYSIMRVLIEALAKSGPQPTRDDLRKVLDATTDVPVRIGFGRCSLMDDRRPVYGTYVLKIENGSYVAVKN</sequence>
<organism evidence="4 5">
    <name type="scientific">Paracoccus thiocyanatus</name>
    <dbReference type="NCBI Taxonomy" id="34006"/>
    <lineage>
        <taxon>Bacteria</taxon>
        <taxon>Pseudomonadati</taxon>
        <taxon>Pseudomonadota</taxon>
        <taxon>Alphaproteobacteria</taxon>
        <taxon>Rhodobacterales</taxon>
        <taxon>Paracoccaceae</taxon>
        <taxon>Paracoccus</taxon>
    </lineage>
</organism>
<comment type="caution">
    <text evidence="4">The sequence shown here is derived from an EMBL/GenBank/DDBJ whole genome shotgun (WGS) entry which is preliminary data.</text>
</comment>
<name>A0A3D8P9D6_9RHOB</name>
<keyword evidence="5" id="KW-1185">Reference proteome</keyword>
<evidence type="ECO:0000256" key="1">
    <source>
        <dbReference type="ARBA" id="ARBA00010062"/>
    </source>
</evidence>
<protein>
    <recommendedName>
        <fullName evidence="3">Leucine-binding protein domain-containing protein</fullName>
    </recommendedName>
</protein>
<evidence type="ECO:0000313" key="4">
    <source>
        <dbReference type="EMBL" id="RDW12047.1"/>
    </source>
</evidence>